<dbReference type="Gene3D" id="2.40.10.10">
    <property type="entry name" value="Trypsin-like serine proteases"/>
    <property type="match status" value="2"/>
</dbReference>
<evidence type="ECO:0000256" key="4">
    <source>
        <dbReference type="ARBA" id="ARBA00023136"/>
    </source>
</evidence>
<sequence length="389" mass="39544">MNSLDVLIVVLLLAYAVSGYVQGFIANLAATLGLLVAGGLALAVVPLILSPDEPGLGTSLLALGIVVASAAAGQLMGSVIGGDLRRGIRTEPGRVVDAVGGSGLSIVAVLLASWALGYAVSGTQVPYLSQAARSSSILGYVDRVVPSQAADALNAFTDSIDSSIFPRYLAPFEAEDIVRVGPPDPATLQLPGVSGAAGSVVKIIGDAECNRGIEGSGFVYADDRVMTNAHVVAGVERPFVVTQDGRVPARVVVFDPELDVAVLAADLDLPALAFEPGGVAGQDAAVLGFPANGPFDAQPARIREEIRLRSLDIYDQGEVLRDSFSIRALVRSGNSGGPLVSADGTVLGVIFAASITDDSTGYALTAAAVADHADDGIRNQDPVSSGACA</sequence>
<feature type="transmembrane region" description="Helical" evidence="5">
    <location>
        <begin position="55"/>
        <end position="77"/>
    </location>
</feature>
<evidence type="ECO:0000256" key="1">
    <source>
        <dbReference type="ARBA" id="ARBA00004141"/>
    </source>
</evidence>
<evidence type="ECO:0000313" key="6">
    <source>
        <dbReference type="EMBL" id="EFQ83355.1"/>
    </source>
</evidence>
<gene>
    <name evidence="6" type="ORF">HMPREF0063_11628</name>
</gene>
<organism evidence="6 7">
    <name type="scientific">Aeromicrobium marinum DSM 15272</name>
    <dbReference type="NCBI Taxonomy" id="585531"/>
    <lineage>
        <taxon>Bacteria</taxon>
        <taxon>Bacillati</taxon>
        <taxon>Actinomycetota</taxon>
        <taxon>Actinomycetes</taxon>
        <taxon>Propionibacteriales</taxon>
        <taxon>Nocardioidaceae</taxon>
        <taxon>Aeromicrobium</taxon>
    </lineage>
</organism>
<keyword evidence="3 5" id="KW-1133">Transmembrane helix</keyword>
<proteinExistence type="predicted"/>
<dbReference type="GO" id="GO:0009403">
    <property type="term" value="P:toxin biosynthetic process"/>
    <property type="evidence" value="ECO:0007669"/>
    <property type="project" value="InterPro"/>
</dbReference>
<dbReference type="PANTHER" id="PTHR43019:SF23">
    <property type="entry name" value="PROTEASE DO-LIKE 5, CHLOROPLASTIC"/>
    <property type="match status" value="1"/>
</dbReference>
<dbReference type="GO" id="GO:0006508">
    <property type="term" value="P:proteolysis"/>
    <property type="evidence" value="ECO:0007669"/>
    <property type="project" value="InterPro"/>
</dbReference>
<feature type="transmembrane region" description="Helical" evidence="5">
    <location>
        <begin position="98"/>
        <end position="120"/>
    </location>
</feature>
<dbReference type="InterPro" id="IPR009003">
    <property type="entry name" value="Peptidase_S1_PA"/>
</dbReference>
<dbReference type="EMBL" id="ACLF03000005">
    <property type="protein sequence ID" value="EFQ83355.1"/>
    <property type="molecule type" value="Genomic_DNA"/>
</dbReference>
<comment type="subcellular location">
    <subcellularLocation>
        <location evidence="1">Membrane</location>
        <topology evidence="1">Multi-pass membrane protein</topology>
    </subcellularLocation>
</comment>
<reference evidence="6" key="1">
    <citation type="submission" date="2010-08" db="EMBL/GenBank/DDBJ databases">
        <authorList>
            <person name="Muzny D."/>
            <person name="Qin X."/>
            <person name="Buhay C."/>
            <person name="Dugan-Rocha S."/>
            <person name="Ding Y."/>
            <person name="Chen G."/>
            <person name="Hawes A."/>
            <person name="Holder M."/>
            <person name="Jhangiani S."/>
            <person name="Johnson A."/>
            <person name="Khan Z."/>
            <person name="Li Z."/>
            <person name="Liu W."/>
            <person name="Liu X."/>
            <person name="Perez L."/>
            <person name="Shen H."/>
            <person name="Wang Q."/>
            <person name="Watt J."/>
            <person name="Xi L."/>
            <person name="Xin Y."/>
            <person name="Zhou J."/>
            <person name="Deng J."/>
            <person name="Jiang H."/>
            <person name="Liu Y."/>
            <person name="Qu J."/>
            <person name="Song X.-Z."/>
            <person name="Zhang L."/>
            <person name="Villasana D."/>
            <person name="Johnson A."/>
            <person name="Liu J."/>
            <person name="Liyanage D."/>
            <person name="Lorensuhewa L."/>
            <person name="Robinson T."/>
            <person name="Song A."/>
            <person name="Song B.-B."/>
            <person name="Dinh H."/>
            <person name="Thornton R."/>
            <person name="Coyle M."/>
            <person name="Francisco L."/>
            <person name="Jackson L."/>
            <person name="Javaid M."/>
            <person name="Korchina V."/>
            <person name="Kovar C."/>
            <person name="Mata R."/>
            <person name="Mathew T."/>
            <person name="Ngo R."/>
            <person name="Nguyen L."/>
            <person name="Nguyen N."/>
            <person name="Okwuonu G."/>
            <person name="Ongeri F."/>
            <person name="Pham C."/>
            <person name="Simmons D."/>
            <person name="Wilczek-Boney K."/>
            <person name="Hale W."/>
            <person name="Jakkamsetti A."/>
            <person name="Pham P."/>
            <person name="Ruth R."/>
            <person name="San Lucas F."/>
            <person name="Warren J."/>
            <person name="Zhang J."/>
            <person name="Zhao Z."/>
            <person name="Zhou C."/>
            <person name="Zhu D."/>
            <person name="Lee S."/>
            <person name="Bess C."/>
            <person name="Blankenburg K."/>
            <person name="Forbes L."/>
            <person name="Fu Q."/>
            <person name="Gubbala S."/>
            <person name="Hirani K."/>
            <person name="Jayaseelan J.C."/>
            <person name="Lara F."/>
            <person name="Munidasa M."/>
            <person name="Palculict T."/>
            <person name="Patil S."/>
            <person name="Pu L.-L."/>
            <person name="Saada N."/>
            <person name="Tang L."/>
            <person name="Weissenberger G."/>
            <person name="Zhu Y."/>
            <person name="Hemphill L."/>
            <person name="Shang Y."/>
            <person name="Youmans B."/>
            <person name="Ayvaz T."/>
            <person name="Ross M."/>
            <person name="Santibanez J."/>
            <person name="Aqrawi P."/>
            <person name="Gross S."/>
            <person name="Joshi V."/>
            <person name="Fowler G."/>
            <person name="Nazareth L."/>
            <person name="Reid J."/>
            <person name="Worley K."/>
            <person name="Petrosino J."/>
            <person name="Highlander S."/>
            <person name="Gibbs R."/>
        </authorList>
    </citation>
    <scope>NUCLEOTIDE SEQUENCE [LARGE SCALE GENOMIC DNA]</scope>
    <source>
        <strain evidence="6">DSM 15272</strain>
    </source>
</reference>
<dbReference type="AlphaFoldDB" id="E2SC69"/>
<dbReference type="SUPFAM" id="SSF50494">
    <property type="entry name" value="Trypsin-like serine proteases"/>
    <property type="match status" value="1"/>
</dbReference>
<feature type="transmembrane region" description="Helical" evidence="5">
    <location>
        <begin position="6"/>
        <end position="25"/>
    </location>
</feature>
<evidence type="ECO:0000256" key="2">
    <source>
        <dbReference type="ARBA" id="ARBA00022692"/>
    </source>
</evidence>
<dbReference type="Pfam" id="PF13365">
    <property type="entry name" value="Trypsin_2"/>
    <property type="match status" value="1"/>
</dbReference>
<feature type="transmembrane region" description="Helical" evidence="5">
    <location>
        <begin position="32"/>
        <end position="49"/>
    </location>
</feature>
<keyword evidence="4 5" id="KW-0472">Membrane</keyword>
<dbReference type="NCBIfam" id="NF033740">
    <property type="entry name" value="MarP_fam_protase"/>
    <property type="match status" value="1"/>
</dbReference>
<dbReference type="eggNOG" id="COG0265">
    <property type="taxonomic scope" value="Bacteria"/>
</dbReference>
<evidence type="ECO:0000256" key="3">
    <source>
        <dbReference type="ARBA" id="ARBA00022989"/>
    </source>
</evidence>
<dbReference type="GO" id="GO:0004252">
    <property type="term" value="F:serine-type endopeptidase activity"/>
    <property type="evidence" value="ECO:0007669"/>
    <property type="project" value="InterPro"/>
</dbReference>
<accession>E2SC69</accession>
<keyword evidence="2 5" id="KW-0812">Transmembrane</keyword>
<evidence type="ECO:0000256" key="5">
    <source>
        <dbReference type="SAM" id="Phobius"/>
    </source>
</evidence>
<dbReference type="InterPro" id="IPR043504">
    <property type="entry name" value="Peptidase_S1_PA_chymotrypsin"/>
</dbReference>
<dbReference type="STRING" id="585531.HMPREF0063_11628"/>
<comment type="caution">
    <text evidence="6">The sequence shown here is derived from an EMBL/GenBank/DDBJ whole genome shotgun (WGS) entry which is preliminary data.</text>
</comment>
<dbReference type="Pfam" id="PF02674">
    <property type="entry name" value="Colicin_V"/>
    <property type="match status" value="1"/>
</dbReference>
<dbReference type="OrthoDB" id="9766361at2"/>
<keyword evidence="7" id="KW-1185">Reference proteome</keyword>
<name>E2SC69_9ACTN</name>
<dbReference type="PANTHER" id="PTHR43019">
    <property type="entry name" value="SERINE ENDOPROTEASE DEGS"/>
    <property type="match status" value="1"/>
</dbReference>
<dbReference type="GO" id="GO:0016020">
    <property type="term" value="C:membrane"/>
    <property type="evidence" value="ECO:0007669"/>
    <property type="project" value="UniProtKB-SubCell"/>
</dbReference>
<protein>
    <submittedName>
        <fullName evidence="6">CvpA family protein</fullName>
    </submittedName>
</protein>
<dbReference type="PRINTS" id="PR00834">
    <property type="entry name" value="PROTEASES2C"/>
</dbReference>
<dbReference type="Proteomes" id="UP000003111">
    <property type="component" value="Unassembled WGS sequence"/>
</dbReference>
<evidence type="ECO:0000313" key="7">
    <source>
        <dbReference type="Proteomes" id="UP000003111"/>
    </source>
</evidence>
<dbReference type="HOGENOM" id="CLU_043139_0_0_11"/>
<dbReference type="RefSeq" id="WP_007078970.1">
    <property type="nucleotide sequence ID" value="NZ_CM001024.1"/>
</dbReference>
<dbReference type="InterPro" id="IPR003825">
    <property type="entry name" value="Colicin-V_CvpA"/>
</dbReference>
<dbReference type="InterPro" id="IPR047680">
    <property type="entry name" value="MarP-like"/>
</dbReference>
<dbReference type="InterPro" id="IPR001940">
    <property type="entry name" value="Peptidase_S1C"/>
</dbReference>